<organism evidence="1 2">
    <name type="scientific">Formosimonas limnophila</name>
    <dbReference type="NCBI Taxonomy" id="1384487"/>
    <lineage>
        <taxon>Bacteria</taxon>
        <taxon>Pseudomonadati</taxon>
        <taxon>Pseudomonadota</taxon>
        <taxon>Betaproteobacteria</taxon>
        <taxon>Burkholderiales</taxon>
        <taxon>Burkholderiaceae</taxon>
        <taxon>Formosimonas</taxon>
    </lineage>
</organism>
<proteinExistence type="predicted"/>
<keyword evidence="2" id="KW-1185">Reference proteome</keyword>
<evidence type="ECO:0000313" key="1">
    <source>
        <dbReference type="EMBL" id="GHA75264.1"/>
    </source>
</evidence>
<dbReference type="Proteomes" id="UP000614287">
    <property type="component" value="Unassembled WGS sequence"/>
</dbReference>
<dbReference type="AlphaFoldDB" id="A0A8J3CLA7"/>
<gene>
    <name evidence="1" type="ORF">GCM10009007_15500</name>
</gene>
<reference evidence="1" key="1">
    <citation type="journal article" date="2014" name="Int. J. Syst. Evol. Microbiol.">
        <title>Complete genome sequence of Corynebacterium casei LMG S-19264T (=DSM 44701T), isolated from a smear-ripened cheese.</title>
        <authorList>
            <consortium name="US DOE Joint Genome Institute (JGI-PGF)"/>
            <person name="Walter F."/>
            <person name="Albersmeier A."/>
            <person name="Kalinowski J."/>
            <person name="Ruckert C."/>
        </authorList>
    </citation>
    <scope>NUCLEOTIDE SEQUENCE</scope>
    <source>
        <strain evidence="1">KCTC 32501</strain>
    </source>
</reference>
<sequence>MKSFLEAVKAKDMKKLQEANKSFHKTMMDLQAAQSEVLKEVAK</sequence>
<dbReference type="EMBL" id="BMZG01000007">
    <property type="protein sequence ID" value="GHA75264.1"/>
    <property type="molecule type" value="Genomic_DNA"/>
</dbReference>
<comment type="caution">
    <text evidence="1">The sequence shown here is derived from an EMBL/GenBank/DDBJ whole genome shotgun (WGS) entry which is preliminary data.</text>
</comment>
<evidence type="ECO:0000313" key="2">
    <source>
        <dbReference type="Proteomes" id="UP000614287"/>
    </source>
</evidence>
<accession>A0A8J3CLA7</accession>
<protein>
    <submittedName>
        <fullName evidence="1">Uncharacterized protein</fullName>
    </submittedName>
</protein>
<reference evidence="1" key="2">
    <citation type="submission" date="2020-09" db="EMBL/GenBank/DDBJ databases">
        <authorList>
            <person name="Sun Q."/>
            <person name="Kim S."/>
        </authorList>
    </citation>
    <scope>NUCLEOTIDE SEQUENCE</scope>
    <source>
        <strain evidence="1">KCTC 32501</strain>
    </source>
</reference>
<name>A0A8J3CLA7_9BURK</name>